<dbReference type="HOGENOM" id="CLU_2432940_0_0_1"/>
<evidence type="ECO:0000313" key="2">
    <source>
        <dbReference type="Proteomes" id="UP000000724"/>
    </source>
</evidence>
<sequence length="91" mass="10154">YVGSSIKPTKFYQDVKGSNPGALSLHTDQEKWAGEVSVYTREITDADFVQPAALREVIGREPGHQDRLIDNLVSSDKGVKYPQLRKAVYSM</sequence>
<dbReference type="AlphaFoldDB" id="B6HXA8"/>
<proteinExistence type="predicted"/>
<gene>
    <name evidence="1" type="ORF">Pc45g00010</name>
    <name evidence="1" type="ORF">PCH_Pc45g00010</name>
</gene>
<evidence type="ECO:0000313" key="1">
    <source>
        <dbReference type="EMBL" id="CAP74137.1"/>
    </source>
</evidence>
<dbReference type="STRING" id="500485.B6HXA8"/>
<name>B6HXA8_PENRW</name>
<dbReference type="Proteomes" id="UP000000724">
    <property type="component" value="Contig Pc00c45"/>
</dbReference>
<dbReference type="VEuPathDB" id="FungiDB:PCH_Pc45g00010"/>
<dbReference type="EMBL" id="AM920460">
    <property type="protein sequence ID" value="CAP74137.1"/>
    <property type="molecule type" value="Genomic_DNA"/>
</dbReference>
<keyword evidence="2" id="KW-1185">Reference proteome</keyword>
<organism evidence="1 2">
    <name type="scientific">Penicillium rubens (strain ATCC 28089 / DSM 1075 / NRRL 1951 / Wisconsin 54-1255)</name>
    <name type="common">Penicillium chrysogenum</name>
    <dbReference type="NCBI Taxonomy" id="500485"/>
    <lineage>
        <taxon>Eukaryota</taxon>
        <taxon>Fungi</taxon>
        <taxon>Dikarya</taxon>
        <taxon>Ascomycota</taxon>
        <taxon>Pezizomycotina</taxon>
        <taxon>Eurotiomycetes</taxon>
        <taxon>Eurotiomycetidae</taxon>
        <taxon>Eurotiales</taxon>
        <taxon>Aspergillaceae</taxon>
        <taxon>Penicillium</taxon>
        <taxon>Penicillium chrysogenum species complex</taxon>
    </lineage>
</organism>
<reference evidence="1 2" key="1">
    <citation type="journal article" date="2008" name="Nat. Biotechnol.">
        <title>Genome sequencing and analysis of the filamentous fungus Penicillium chrysogenum.</title>
        <authorList>
            <person name="van den Berg M.A."/>
            <person name="Albang R."/>
            <person name="Albermann K."/>
            <person name="Badger J.H."/>
            <person name="Daran J.-M."/>
            <person name="Driessen A.J.M."/>
            <person name="Garcia-Estrada C."/>
            <person name="Fedorova N.D."/>
            <person name="Harris D.M."/>
            <person name="Heijne W.H.M."/>
            <person name="Joardar V.S."/>
            <person name="Kiel J.A.K.W."/>
            <person name="Kovalchuk A."/>
            <person name="Martin J.F."/>
            <person name="Nierman W.C."/>
            <person name="Nijland J.G."/>
            <person name="Pronk J.T."/>
            <person name="Roubos J.A."/>
            <person name="van der Klei I.J."/>
            <person name="van Peij N.N.M.E."/>
            <person name="Veenhuis M."/>
            <person name="von Doehren H."/>
            <person name="Wagner C."/>
            <person name="Wortman J.R."/>
            <person name="Bovenberg R.A.L."/>
        </authorList>
    </citation>
    <scope>NUCLEOTIDE SEQUENCE [LARGE SCALE GENOMIC DNA]</scope>
    <source>
        <strain evidence="2">ATCC 28089 / DSM 1075 / NRRL 1951 / Wisconsin 54-1255</strain>
    </source>
</reference>
<dbReference type="Gene3D" id="2.40.180.10">
    <property type="entry name" value="Catalase core domain"/>
    <property type="match status" value="1"/>
</dbReference>
<protein>
    <submittedName>
        <fullName evidence="1">Pc45g00010 protein</fullName>
    </submittedName>
</protein>
<accession>B6HXA8</accession>
<dbReference type="OrthoDB" id="4350517at2759"/>